<keyword evidence="4" id="KW-0560">Oxidoreductase</keyword>
<accession>A0A5N5D350</accession>
<dbReference type="OrthoDB" id="2151789at2759"/>
<dbReference type="GO" id="GO:0016491">
    <property type="term" value="F:oxidoreductase activity"/>
    <property type="evidence" value="ECO:0007669"/>
    <property type="project" value="UniProtKB-KW"/>
</dbReference>
<reference evidence="7 8" key="1">
    <citation type="journal article" date="2019" name="Sci. Rep.">
        <title>A multi-omics analysis of the grapevine pathogen Lasiodiplodia theobromae reveals that temperature affects the expression of virulence- and pathogenicity-related genes.</title>
        <authorList>
            <person name="Felix C."/>
            <person name="Meneses R."/>
            <person name="Goncalves M.F.M."/>
            <person name="Tilleman L."/>
            <person name="Duarte A.S."/>
            <person name="Jorrin-Novo J.V."/>
            <person name="Van de Peer Y."/>
            <person name="Deforce D."/>
            <person name="Van Nieuwerburgh F."/>
            <person name="Esteves A.C."/>
            <person name="Alves A."/>
        </authorList>
    </citation>
    <scope>NUCLEOTIDE SEQUENCE [LARGE SCALE GENOMIC DNA]</scope>
    <source>
        <strain evidence="7 8">LA-SOL3</strain>
    </source>
</reference>
<sequence>MAAISTALACPSLLVLPLLLLSLLANAAHAQLFAIPSVRDASHGGCDVACATLASLFGPQLHYPNADGNFTVWDAKQMSSNRACRIEPTTTEDLSHVLGVLVGTWCNFAVKSGGHTSSRDASNSVGGVTIDLKRINQVELSADKTQTRVGTGAIWGDVYRILEPYELSVIGGRVDDVGVGGLLLGGGVSFLSARYGWALDNILEYEVVLPNTTIVTASEHSHPDLYFALRGGGNNFGIVTRFTLNTVPLGKIYGGQKFYTTDKMDALIDASYELTFSTDPDIGYWIGYIYMADKNTTLALSQEMYAKPVENPTVYSTFDKVEPLGNTMRTSVMSDFSMELKHGTPSNKRNYMASMTFYPSKEQERRMIQYFQEEIDYLKTTCNTVTPALTFQPIPLSSINNMKVRGGNAIGLESNSPLTLANVATSWTNPKEDADIYASRERFLAKSAASAKELGVFHKYIYMNYGDSERDDVFSGYDEQNVERLKEIQRRIDPAGVFTRDGLCTGYFKLI</sequence>
<evidence type="ECO:0000256" key="4">
    <source>
        <dbReference type="ARBA" id="ARBA00023002"/>
    </source>
</evidence>
<dbReference type="EMBL" id="VCHE01000084">
    <property type="protein sequence ID" value="KAB2572123.1"/>
    <property type="molecule type" value="Genomic_DNA"/>
</dbReference>
<dbReference type="Pfam" id="PF01565">
    <property type="entry name" value="FAD_binding_4"/>
    <property type="match status" value="1"/>
</dbReference>
<dbReference type="Gene3D" id="3.40.462.20">
    <property type="match status" value="1"/>
</dbReference>
<protein>
    <submittedName>
        <fullName evidence="7">Bifunctional solanapyrone synthase</fullName>
    </submittedName>
</protein>
<dbReference type="GO" id="GO:0071949">
    <property type="term" value="F:FAD binding"/>
    <property type="evidence" value="ECO:0007669"/>
    <property type="project" value="InterPro"/>
</dbReference>
<dbReference type="InterPro" id="IPR006094">
    <property type="entry name" value="Oxid_FAD_bind_N"/>
</dbReference>
<dbReference type="InterPro" id="IPR050416">
    <property type="entry name" value="FAD-linked_Oxidoreductase"/>
</dbReference>
<evidence type="ECO:0000259" key="6">
    <source>
        <dbReference type="PROSITE" id="PS51387"/>
    </source>
</evidence>
<keyword evidence="8" id="KW-1185">Reference proteome</keyword>
<feature type="signal peptide" evidence="5">
    <location>
        <begin position="1"/>
        <end position="30"/>
    </location>
</feature>
<dbReference type="InterPro" id="IPR036318">
    <property type="entry name" value="FAD-bd_PCMH-like_sf"/>
</dbReference>
<dbReference type="Proteomes" id="UP000325902">
    <property type="component" value="Unassembled WGS sequence"/>
</dbReference>
<keyword evidence="2" id="KW-0285">Flavoprotein</keyword>
<proteinExistence type="inferred from homology"/>
<dbReference type="Gene3D" id="3.30.43.10">
    <property type="entry name" value="Uridine Diphospho-n-acetylenolpyruvylglucosamine Reductase, domain 2"/>
    <property type="match status" value="1"/>
</dbReference>
<dbReference type="InterPro" id="IPR016166">
    <property type="entry name" value="FAD-bd_PCMH"/>
</dbReference>
<organism evidence="7 8">
    <name type="scientific">Lasiodiplodia theobromae</name>
    <dbReference type="NCBI Taxonomy" id="45133"/>
    <lineage>
        <taxon>Eukaryota</taxon>
        <taxon>Fungi</taxon>
        <taxon>Dikarya</taxon>
        <taxon>Ascomycota</taxon>
        <taxon>Pezizomycotina</taxon>
        <taxon>Dothideomycetes</taxon>
        <taxon>Dothideomycetes incertae sedis</taxon>
        <taxon>Botryosphaeriales</taxon>
        <taxon>Botryosphaeriaceae</taxon>
        <taxon>Lasiodiplodia</taxon>
    </lineage>
</organism>
<dbReference type="Gene3D" id="3.30.465.10">
    <property type="match status" value="1"/>
</dbReference>
<name>A0A5N5D350_9PEZI</name>
<gene>
    <name evidence="7" type="primary">sol5_3</name>
    <name evidence="7" type="ORF">DBV05_g9202</name>
</gene>
<comment type="similarity">
    <text evidence="1">Belongs to the oxygen-dependent FAD-linked oxidoreductase family.</text>
</comment>
<evidence type="ECO:0000256" key="1">
    <source>
        <dbReference type="ARBA" id="ARBA00005466"/>
    </source>
</evidence>
<dbReference type="PANTHER" id="PTHR42973">
    <property type="entry name" value="BINDING OXIDOREDUCTASE, PUTATIVE (AFU_ORTHOLOGUE AFUA_1G17690)-RELATED"/>
    <property type="match status" value="1"/>
</dbReference>
<dbReference type="PANTHER" id="PTHR42973:SF13">
    <property type="entry name" value="FAD-BINDING PCMH-TYPE DOMAIN-CONTAINING PROTEIN"/>
    <property type="match status" value="1"/>
</dbReference>
<evidence type="ECO:0000313" key="8">
    <source>
        <dbReference type="Proteomes" id="UP000325902"/>
    </source>
</evidence>
<feature type="domain" description="FAD-binding PCMH-type" evidence="6">
    <location>
        <begin position="78"/>
        <end position="249"/>
    </location>
</feature>
<evidence type="ECO:0000256" key="5">
    <source>
        <dbReference type="SAM" id="SignalP"/>
    </source>
</evidence>
<dbReference type="InterPro" id="IPR016167">
    <property type="entry name" value="FAD-bd_PCMH_sub1"/>
</dbReference>
<dbReference type="AlphaFoldDB" id="A0A5N5D350"/>
<evidence type="ECO:0000256" key="2">
    <source>
        <dbReference type="ARBA" id="ARBA00022630"/>
    </source>
</evidence>
<evidence type="ECO:0000256" key="3">
    <source>
        <dbReference type="ARBA" id="ARBA00022827"/>
    </source>
</evidence>
<evidence type="ECO:0000313" key="7">
    <source>
        <dbReference type="EMBL" id="KAB2572123.1"/>
    </source>
</evidence>
<comment type="caution">
    <text evidence="7">The sequence shown here is derived from an EMBL/GenBank/DDBJ whole genome shotgun (WGS) entry which is preliminary data.</text>
</comment>
<dbReference type="SUPFAM" id="SSF56176">
    <property type="entry name" value="FAD-binding/transporter-associated domain-like"/>
    <property type="match status" value="1"/>
</dbReference>
<feature type="chain" id="PRO_5024832712" evidence="5">
    <location>
        <begin position="31"/>
        <end position="511"/>
    </location>
</feature>
<keyword evidence="5" id="KW-0732">Signal</keyword>
<dbReference type="InterPro" id="IPR016169">
    <property type="entry name" value="FAD-bd_PCMH_sub2"/>
</dbReference>
<dbReference type="PROSITE" id="PS51387">
    <property type="entry name" value="FAD_PCMH"/>
    <property type="match status" value="1"/>
</dbReference>
<keyword evidence="3" id="KW-0274">FAD</keyword>